<dbReference type="EMBL" id="FQZY01000108">
    <property type="protein sequence ID" value="SHK91644.1"/>
    <property type="molecule type" value="Genomic_DNA"/>
</dbReference>
<keyword evidence="2" id="KW-0805">Transcription regulation</keyword>
<evidence type="ECO:0000313" key="7">
    <source>
        <dbReference type="Proteomes" id="UP000184301"/>
    </source>
</evidence>
<accession>A0A1M6WDB3</accession>
<dbReference type="Gene3D" id="1.10.10.10">
    <property type="entry name" value="Winged helix-like DNA-binding domain superfamily/Winged helix DNA-binding domain"/>
    <property type="match status" value="1"/>
</dbReference>
<dbReference type="Gene3D" id="3.40.190.10">
    <property type="entry name" value="Periplasmic binding protein-like II"/>
    <property type="match status" value="2"/>
</dbReference>
<dbReference type="PANTHER" id="PTHR30126:SF39">
    <property type="entry name" value="HTH-TYPE TRANSCRIPTIONAL REGULATOR CYSL"/>
    <property type="match status" value="1"/>
</dbReference>
<keyword evidence="4" id="KW-0804">Transcription</keyword>
<evidence type="ECO:0000256" key="2">
    <source>
        <dbReference type="ARBA" id="ARBA00023015"/>
    </source>
</evidence>
<keyword evidence="3 6" id="KW-0238">DNA-binding</keyword>
<dbReference type="GO" id="GO:0003700">
    <property type="term" value="F:DNA-binding transcription factor activity"/>
    <property type="evidence" value="ECO:0007669"/>
    <property type="project" value="InterPro"/>
</dbReference>
<dbReference type="SUPFAM" id="SSF53850">
    <property type="entry name" value="Periplasmic binding protein-like II"/>
    <property type="match status" value="1"/>
</dbReference>
<dbReference type="STRING" id="1121950.SAMN02745243_03991"/>
<dbReference type="SUPFAM" id="SSF46785">
    <property type="entry name" value="Winged helix' DNA-binding domain"/>
    <property type="match status" value="1"/>
</dbReference>
<dbReference type="OrthoDB" id="9785745at2"/>
<dbReference type="AlphaFoldDB" id="A0A1M6WDB3"/>
<dbReference type="InterPro" id="IPR005119">
    <property type="entry name" value="LysR_subst-bd"/>
</dbReference>
<feature type="domain" description="HTH lysR-type" evidence="5">
    <location>
        <begin position="1"/>
        <end position="58"/>
    </location>
</feature>
<dbReference type="PANTHER" id="PTHR30126">
    <property type="entry name" value="HTH-TYPE TRANSCRIPTIONAL REGULATOR"/>
    <property type="match status" value="1"/>
</dbReference>
<evidence type="ECO:0000256" key="3">
    <source>
        <dbReference type="ARBA" id="ARBA00023125"/>
    </source>
</evidence>
<dbReference type="PROSITE" id="PS50931">
    <property type="entry name" value="HTH_LYSR"/>
    <property type="match status" value="1"/>
</dbReference>
<evidence type="ECO:0000259" key="5">
    <source>
        <dbReference type="PROSITE" id="PS50931"/>
    </source>
</evidence>
<protein>
    <submittedName>
        <fullName evidence="6">DNA-binding transcriptional regulator, LysR family</fullName>
    </submittedName>
</protein>
<dbReference type="RefSeq" id="WP_073113234.1">
    <property type="nucleotide sequence ID" value="NZ_FQZY01000108.1"/>
</dbReference>
<dbReference type="Pfam" id="PF00126">
    <property type="entry name" value="HTH_1"/>
    <property type="match status" value="1"/>
</dbReference>
<dbReference type="GO" id="GO:0000976">
    <property type="term" value="F:transcription cis-regulatory region binding"/>
    <property type="evidence" value="ECO:0007669"/>
    <property type="project" value="TreeGrafter"/>
</dbReference>
<gene>
    <name evidence="6" type="ORF">SAMN02745243_03991</name>
</gene>
<dbReference type="InterPro" id="IPR036390">
    <property type="entry name" value="WH_DNA-bd_sf"/>
</dbReference>
<evidence type="ECO:0000256" key="4">
    <source>
        <dbReference type="ARBA" id="ARBA00023163"/>
    </source>
</evidence>
<dbReference type="Pfam" id="PF03466">
    <property type="entry name" value="LysR_substrate"/>
    <property type="match status" value="1"/>
</dbReference>
<organism evidence="6 7">
    <name type="scientific">Hespellia stercorisuis DSM 15480</name>
    <dbReference type="NCBI Taxonomy" id="1121950"/>
    <lineage>
        <taxon>Bacteria</taxon>
        <taxon>Bacillati</taxon>
        <taxon>Bacillota</taxon>
        <taxon>Clostridia</taxon>
        <taxon>Lachnospirales</taxon>
        <taxon>Lachnospiraceae</taxon>
        <taxon>Hespellia</taxon>
    </lineage>
</organism>
<dbReference type="InterPro" id="IPR000847">
    <property type="entry name" value="LysR_HTH_N"/>
</dbReference>
<name>A0A1M6WDB3_9FIRM</name>
<evidence type="ECO:0000313" key="6">
    <source>
        <dbReference type="EMBL" id="SHK91644.1"/>
    </source>
</evidence>
<dbReference type="PRINTS" id="PR00039">
    <property type="entry name" value="HTHLYSR"/>
</dbReference>
<proteinExistence type="inferred from homology"/>
<dbReference type="Proteomes" id="UP000184301">
    <property type="component" value="Unassembled WGS sequence"/>
</dbReference>
<evidence type="ECO:0000256" key="1">
    <source>
        <dbReference type="ARBA" id="ARBA00009437"/>
    </source>
</evidence>
<keyword evidence="7" id="KW-1185">Reference proteome</keyword>
<sequence>MIDFRIYTFLEVCRTLNFTKAGQNLSVTQPAVSQHIRFLEEHYGYRLFDTRGKKIQLTPAGEILYHAASTMVHDEIHLQKLMEDSAHPAQTVTFGVTMTIGEYTLSPHLSSYIREHPGTAVRVVVANTHELLSMLSGQEIDFAIVEGYFSKSEYDSLQYSRENFIAVCSPDAPFASRSVSLEDLFSCNLIVRESGSGTREIFEKALTERNATVADFSNTIEINSMNAIKSLTAQNCGITFLYETAVKKELETGTLVRIPLRDFNISHDFTFIWTKGSIFSDYYHELFQQLK</sequence>
<reference evidence="6 7" key="1">
    <citation type="submission" date="2016-11" db="EMBL/GenBank/DDBJ databases">
        <authorList>
            <person name="Jaros S."/>
            <person name="Januszkiewicz K."/>
            <person name="Wedrychowicz H."/>
        </authorList>
    </citation>
    <scope>NUCLEOTIDE SEQUENCE [LARGE SCALE GENOMIC DNA]</scope>
    <source>
        <strain evidence="6 7">DSM 15480</strain>
    </source>
</reference>
<dbReference type="InterPro" id="IPR036388">
    <property type="entry name" value="WH-like_DNA-bd_sf"/>
</dbReference>
<comment type="similarity">
    <text evidence="1">Belongs to the LysR transcriptional regulatory family.</text>
</comment>